<dbReference type="RefSeq" id="WP_163299886.1">
    <property type="nucleotide sequence ID" value="NZ_JAAGRR010000206.1"/>
</dbReference>
<evidence type="ECO:0000313" key="5">
    <source>
        <dbReference type="Proteomes" id="UP000469346"/>
    </source>
</evidence>
<evidence type="ECO:0000259" key="3">
    <source>
        <dbReference type="Pfam" id="PF02568"/>
    </source>
</evidence>
<sequence length="290" mass="31982">MATGIVLFSGGLDSILACRLLMEQGVRVTALRFITPFFGHGIKGGEAAEAERVRRAYGIELRVEDVSVPYLELVKAPPHGYGRYMNPCIDCKIFMIREALARLEPLGADFVATGEVVGQRPMSQRRDTLRHIEKAAGAEGRLLRPLCARRLPPTRPELEGLVDRERLLGIAGRGRKEQMALATRYGIRDYPTPAGGCVLADPILSRRFRRLFDLWPDFGVADAVRAQLGRQFLLPGGSWLLVGRNRDENARILALAGPEDLTLRLADRPGPLGLLARRGEAADEELAARI</sequence>
<name>A0A6N9TQK1_DISTH</name>
<dbReference type="Proteomes" id="UP000469346">
    <property type="component" value="Unassembled WGS sequence"/>
</dbReference>
<keyword evidence="2" id="KW-0067">ATP-binding</keyword>
<evidence type="ECO:0000256" key="1">
    <source>
        <dbReference type="ARBA" id="ARBA00022741"/>
    </source>
</evidence>
<accession>A0A6N9TQK1</accession>
<dbReference type="Pfam" id="PF02568">
    <property type="entry name" value="ThiI"/>
    <property type="match status" value="1"/>
</dbReference>
<dbReference type="Gene3D" id="3.40.50.620">
    <property type="entry name" value="HUPs"/>
    <property type="match status" value="1"/>
</dbReference>
<keyword evidence="5" id="KW-1185">Reference proteome</keyword>
<dbReference type="AlphaFoldDB" id="A0A6N9TQK1"/>
<comment type="caution">
    <text evidence="4">The sequence shown here is derived from an EMBL/GenBank/DDBJ whole genome shotgun (WGS) entry which is preliminary data.</text>
</comment>
<reference evidence="4 5" key="1">
    <citation type="submission" date="2020-02" db="EMBL/GenBank/DDBJ databases">
        <title>Comparative genomics of sulfur disproportionating microorganisms.</title>
        <authorList>
            <person name="Ward L.M."/>
            <person name="Bertran E."/>
            <person name="Johnston D.T."/>
        </authorList>
    </citation>
    <scope>NUCLEOTIDE SEQUENCE [LARGE SCALE GENOMIC DNA]</scope>
    <source>
        <strain evidence="4 5">DSM 100025</strain>
    </source>
</reference>
<dbReference type="GO" id="GO:0005524">
    <property type="term" value="F:ATP binding"/>
    <property type="evidence" value="ECO:0007669"/>
    <property type="project" value="UniProtKB-KW"/>
</dbReference>
<keyword evidence="1" id="KW-0547">Nucleotide-binding</keyword>
<dbReference type="EMBL" id="JAAGRR010000206">
    <property type="protein sequence ID" value="NDY43551.1"/>
    <property type="molecule type" value="Genomic_DNA"/>
</dbReference>
<evidence type="ECO:0000313" key="4">
    <source>
        <dbReference type="EMBL" id="NDY43551.1"/>
    </source>
</evidence>
<evidence type="ECO:0000256" key="2">
    <source>
        <dbReference type="ARBA" id="ARBA00022840"/>
    </source>
</evidence>
<dbReference type="InterPro" id="IPR014729">
    <property type="entry name" value="Rossmann-like_a/b/a_fold"/>
</dbReference>
<feature type="non-terminal residue" evidence="4">
    <location>
        <position position="290"/>
    </location>
</feature>
<dbReference type="PANTHER" id="PTHR11933:SF6">
    <property type="entry name" value="THIL AANH DOMAIN-CONTAINING PROTEIN"/>
    <property type="match status" value="1"/>
</dbReference>
<feature type="domain" description="Thil AANH" evidence="3">
    <location>
        <begin position="3"/>
        <end position="147"/>
    </location>
</feature>
<gene>
    <name evidence="4" type="ORF">G3N55_11970</name>
</gene>
<proteinExistence type="predicted"/>
<dbReference type="GO" id="GO:0004810">
    <property type="term" value="F:CCA tRNA nucleotidyltransferase activity"/>
    <property type="evidence" value="ECO:0007669"/>
    <property type="project" value="InterPro"/>
</dbReference>
<dbReference type="PANTHER" id="PTHR11933">
    <property type="entry name" value="TRNA 5-METHYLAMINOMETHYL-2-THIOURIDYLATE -METHYLTRANSFERASE"/>
    <property type="match status" value="1"/>
</dbReference>
<dbReference type="InterPro" id="IPR020536">
    <property type="entry name" value="ThiI_AANH"/>
</dbReference>
<dbReference type="SUPFAM" id="SSF52402">
    <property type="entry name" value="Adenine nucleotide alpha hydrolases-like"/>
    <property type="match status" value="1"/>
</dbReference>
<protein>
    <submittedName>
        <fullName evidence="4">Thiamine biosynthesis protein</fullName>
    </submittedName>
</protein>
<organism evidence="4 5">
    <name type="scientific">Dissulfurirhabdus thermomarina</name>
    <dbReference type="NCBI Taxonomy" id="1765737"/>
    <lineage>
        <taxon>Bacteria</taxon>
        <taxon>Deltaproteobacteria</taxon>
        <taxon>Dissulfurirhabdaceae</taxon>
        <taxon>Dissulfurirhabdus</taxon>
    </lineage>
</organism>